<accession>A0A6J6G9H4</accession>
<dbReference type="AlphaFoldDB" id="A0A6J6G9H4"/>
<reference evidence="2" key="1">
    <citation type="submission" date="2020-05" db="EMBL/GenBank/DDBJ databases">
        <authorList>
            <person name="Chiriac C."/>
            <person name="Salcher M."/>
            <person name="Ghai R."/>
            <person name="Kavagutti S V."/>
        </authorList>
    </citation>
    <scope>NUCLEOTIDE SEQUENCE</scope>
</reference>
<proteinExistence type="predicted"/>
<dbReference type="InterPro" id="IPR014922">
    <property type="entry name" value="YdhG-like"/>
</dbReference>
<evidence type="ECO:0000259" key="1">
    <source>
        <dbReference type="Pfam" id="PF08818"/>
    </source>
</evidence>
<feature type="domain" description="YdhG-like" evidence="1">
    <location>
        <begin position="17"/>
        <end position="110"/>
    </location>
</feature>
<dbReference type="EMBL" id="CAEZUI010000054">
    <property type="protein sequence ID" value="CAB4596093.1"/>
    <property type="molecule type" value="Genomic_DNA"/>
</dbReference>
<evidence type="ECO:0000313" key="2">
    <source>
        <dbReference type="EMBL" id="CAB4596093.1"/>
    </source>
</evidence>
<gene>
    <name evidence="2" type="ORF">UFOPK1807_00552</name>
</gene>
<sequence>MTKAEVTAHLKKFDQPQRAALEEVRKTISAALPGCKEVIKYGIPTFMLNGEAVIGLDGFSKHNSVFPYSGSFNSRMKDELATYAKTKGSIHFDRDKPMPKGLLRKIVKERLRQMQEV</sequence>
<organism evidence="2">
    <name type="scientific">freshwater metagenome</name>
    <dbReference type="NCBI Taxonomy" id="449393"/>
    <lineage>
        <taxon>unclassified sequences</taxon>
        <taxon>metagenomes</taxon>
        <taxon>ecological metagenomes</taxon>
    </lineage>
</organism>
<dbReference type="Pfam" id="PF08818">
    <property type="entry name" value="DUF1801"/>
    <property type="match status" value="1"/>
</dbReference>
<protein>
    <submittedName>
        <fullName evidence="2">Unannotated protein</fullName>
    </submittedName>
</protein>
<dbReference type="Gene3D" id="3.90.1150.200">
    <property type="match status" value="1"/>
</dbReference>
<dbReference type="SUPFAM" id="SSF159888">
    <property type="entry name" value="YdhG-like"/>
    <property type="match status" value="1"/>
</dbReference>
<name>A0A6J6G9H4_9ZZZZ</name>